<dbReference type="PROSITE" id="PS51740">
    <property type="entry name" value="SPOVT_ABRB"/>
    <property type="match status" value="1"/>
</dbReference>
<dbReference type="EMBL" id="FOGT01000004">
    <property type="protein sequence ID" value="SER80108.1"/>
    <property type="molecule type" value="Genomic_DNA"/>
</dbReference>
<reference evidence="4" key="1">
    <citation type="submission" date="2016-10" db="EMBL/GenBank/DDBJ databases">
        <authorList>
            <person name="Varghese N."/>
            <person name="Submissions S."/>
        </authorList>
    </citation>
    <scope>NUCLEOTIDE SEQUENCE [LARGE SCALE GENOMIC DNA]</scope>
    <source>
        <strain evidence="4">S9</strain>
    </source>
</reference>
<dbReference type="InterPro" id="IPR007159">
    <property type="entry name" value="SpoVT-AbrB_dom"/>
</dbReference>
<keyword evidence="4" id="KW-1185">Reference proteome</keyword>
<dbReference type="GO" id="GO:0003677">
    <property type="term" value="F:DNA binding"/>
    <property type="evidence" value="ECO:0007669"/>
    <property type="project" value="UniProtKB-UniRule"/>
</dbReference>
<evidence type="ECO:0000313" key="3">
    <source>
        <dbReference type="EMBL" id="SER80108.1"/>
    </source>
</evidence>
<protein>
    <recommendedName>
        <fullName evidence="2">SpoVT-AbrB domain-containing protein</fullName>
    </recommendedName>
</protein>
<proteinExistence type="predicted"/>
<evidence type="ECO:0000256" key="1">
    <source>
        <dbReference type="PROSITE-ProRule" id="PRU01076"/>
    </source>
</evidence>
<sequence length="395" mass="45846">MVKTYARRLDKMGRIVIPKEIREELELNDHKVAVDILTDNKAIQLSKPEKQTEETESLDDFGRLVISDDIREDFDWSDSHDIEFKLGNDFVLLSHSLQVCELCGNTESLLEIQDKCLCEKCLDEGTRKRNEHWGAPLDTLVHDFTDACKQAADDQKLSHLQQAKAAAEQLQTLFQMQEIPSDHQVLVRLKEVDNRLGKLIKQELFAEDFEARHLLAEKAEDNKLANLFAQMHQLADKKRNKQRKKVKKRLPQLINDEFLEEWKKFKEKDLSIDALSSQLHSLIEEEEQRARAAEVVIDKAAEEKGENSVETLEASEHLLTHKKRLQAVYSYLGDVKDDSRYKEKAENLQSEITELCKVTAVKDRVKEFDKRCKKLDGKKKHMKEVKQALMEEIQD</sequence>
<dbReference type="RefSeq" id="WP_093048615.1">
    <property type="nucleotide sequence ID" value="NZ_FOGT01000004.1"/>
</dbReference>
<gene>
    <name evidence="3" type="ORF">SAMN05518684_10431</name>
</gene>
<dbReference type="SMART" id="SM00966">
    <property type="entry name" value="SpoVT_AbrB"/>
    <property type="match status" value="1"/>
</dbReference>
<dbReference type="Proteomes" id="UP000198571">
    <property type="component" value="Unassembled WGS sequence"/>
</dbReference>
<dbReference type="OrthoDB" id="2958798at2"/>
<dbReference type="AlphaFoldDB" id="A0A1H9S597"/>
<dbReference type="SUPFAM" id="SSF89447">
    <property type="entry name" value="AbrB/MazE/MraZ-like"/>
    <property type="match status" value="1"/>
</dbReference>
<evidence type="ECO:0000313" key="4">
    <source>
        <dbReference type="Proteomes" id="UP000198571"/>
    </source>
</evidence>
<evidence type="ECO:0000259" key="2">
    <source>
        <dbReference type="PROSITE" id="PS51740"/>
    </source>
</evidence>
<dbReference type="InterPro" id="IPR037914">
    <property type="entry name" value="SpoVT-AbrB_sf"/>
</dbReference>
<accession>A0A1H9S597</accession>
<feature type="domain" description="SpoVT-AbrB" evidence="2">
    <location>
        <begin position="4"/>
        <end position="50"/>
    </location>
</feature>
<name>A0A1H9S597_9BACI</name>
<keyword evidence="1" id="KW-0238">DNA-binding</keyword>
<dbReference type="Gene3D" id="2.10.260.10">
    <property type="match status" value="1"/>
</dbReference>
<dbReference type="STRING" id="1601833.SAMN05518684_10431"/>
<organism evidence="3 4">
    <name type="scientific">Salipaludibacillus aurantiacus</name>
    <dbReference type="NCBI Taxonomy" id="1601833"/>
    <lineage>
        <taxon>Bacteria</taxon>
        <taxon>Bacillati</taxon>
        <taxon>Bacillota</taxon>
        <taxon>Bacilli</taxon>
        <taxon>Bacillales</taxon>
        <taxon>Bacillaceae</taxon>
    </lineage>
</organism>